<protein>
    <submittedName>
        <fullName evidence="1">Uncharacterized protein</fullName>
    </submittedName>
</protein>
<reference evidence="1 2" key="1">
    <citation type="submission" date="2018-06" db="EMBL/GenBank/DDBJ databases">
        <title>The Genome of Cuscuta australis (Dodder) Provides Insight into the Evolution of Plant Parasitism.</title>
        <authorList>
            <person name="Liu H."/>
        </authorList>
    </citation>
    <scope>NUCLEOTIDE SEQUENCE [LARGE SCALE GENOMIC DNA]</scope>
    <source>
        <strain evidence="2">cv. Yunnan</strain>
        <tissue evidence="1">Vines</tissue>
    </source>
</reference>
<comment type="caution">
    <text evidence="1">The sequence shown here is derived from an EMBL/GenBank/DDBJ whole genome shotgun (WGS) entry which is preliminary data.</text>
</comment>
<organism evidence="1 2">
    <name type="scientific">Cuscuta australis</name>
    <dbReference type="NCBI Taxonomy" id="267555"/>
    <lineage>
        <taxon>Eukaryota</taxon>
        <taxon>Viridiplantae</taxon>
        <taxon>Streptophyta</taxon>
        <taxon>Embryophyta</taxon>
        <taxon>Tracheophyta</taxon>
        <taxon>Spermatophyta</taxon>
        <taxon>Magnoliopsida</taxon>
        <taxon>eudicotyledons</taxon>
        <taxon>Gunneridae</taxon>
        <taxon>Pentapetalae</taxon>
        <taxon>asterids</taxon>
        <taxon>lamiids</taxon>
        <taxon>Solanales</taxon>
        <taxon>Convolvulaceae</taxon>
        <taxon>Cuscuteae</taxon>
        <taxon>Cuscuta</taxon>
        <taxon>Cuscuta subgen. Grammica</taxon>
        <taxon>Cuscuta sect. Cleistogrammica</taxon>
    </lineage>
</organism>
<dbReference type="EMBL" id="NQVE01000055">
    <property type="protein sequence ID" value="RAL50792.1"/>
    <property type="molecule type" value="Genomic_DNA"/>
</dbReference>
<name>A0A328DYL8_9ASTE</name>
<evidence type="ECO:0000313" key="2">
    <source>
        <dbReference type="Proteomes" id="UP000249390"/>
    </source>
</evidence>
<evidence type="ECO:0000313" key="1">
    <source>
        <dbReference type="EMBL" id="RAL50792.1"/>
    </source>
</evidence>
<accession>A0A328DYL8</accession>
<proteinExistence type="predicted"/>
<dbReference type="AlphaFoldDB" id="A0A328DYL8"/>
<dbReference type="Proteomes" id="UP000249390">
    <property type="component" value="Unassembled WGS sequence"/>
</dbReference>
<sequence length="213" mass="24994">MPLAHKFKLQLDPELPISREENYVAMVRSFCALNGCKISGTSEAWIQRGYLVFELEISYGHYKSKFLIERSSIYIIGYMYRNKWEIFRDTVYVMDGIPRSKTGEKGVRKLIEPEESLPYCDFKKTFGFINYLVKNWETISKVLWVYGDTGDKYFDKVSTSRLMEDCQVFDIVTLKACMSLLSSVDMEYMEKPVLVDLEREPKTTEHFTTVHEM</sequence>
<gene>
    <name evidence="1" type="ORF">DM860_015939</name>
</gene>
<keyword evidence="2" id="KW-1185">Reference proteome</keyword>